<comment type="caution">
    <text evidence="1">The sequence shown here is derived from an EMBL/GenBank/DDBJ whole genome shotgun (WGS) entry which is preliminary data.</text>
</comment>
<evidence type="ECO:0000313" key="2">
    <source>
        <dbReference type="Proteomes" id="UP000030104"/>
    </source>
</evidence>
<organism evidence="1 2">
    <name type="scientific">Penicillium italicum</name>
    <name type="common">Blue mold</name>
    <dbReference type="NCBI Taxonomy" id="40296"/>
    <lineage>
        <taxon>Eukaryota</taxon>
        <taxon>Fungi</taxon>
        <taxon>Dikarya</taxon>
        <taxon>Ascomycota</taxon>
        <taxon>Pezizomycotina</taxon>
        <taxon>Eurotiomycetes</taxon>
        <taxon>Eurotiomycetidae</taxon>
        <taxon>Eurotiales</taxon>
        <taxon>Aspergillaceae</taxon>
        <taxon>Penicillium</taxon>
    </lineage>
</organism>
<dbReference type="EMBL" id="JQGA01001398">
    <property type="protein sequence ID" value="KGO66598.1"/>
    <property type="molecule type" value="Genomic_DNA"/>
</dbReference>
<sequence length="43" mass="4786">MSNGDPLKIALYSGVHRNVVSMLIESKVRGKQGGSHREYLDRS</sequence>
<name>A0A0A2KI36_PENIT</name>
<dbReference type="HOGENOM" id="CLU_3242341_0_0_1"/>
<keyword evidence="2" id="KW-1185">Reference proteome</keyword>
<accession>A0A0A2KI36</accession>
<dbReference type="AlphaFoldDB" id="A0A0A2KI36"/>
<evidence type="ECO:0000313" key="1">
    <source>
        <dbReference type="EMBL" id="KGO66598.1"/>
    </source>
</evidence>
<reference evidence="1 2" key="1">
    <citation type="journal article" date="2015" name="Mol. Plant Microbe Interact.">
        <title>Genome, transcriptome, and functional analyses of Penicillium expansum provide new insights into secondary metabolism and pathogenicity.</title>
        <authorList>
            <person name="Ballester A.R."/>
            <person name="Marcet-Houben M."/>
            <person name="Levin E."/>
            <person name="Sela N."/>
            <person name="Selma-Lazaro C."/>
            <person name="Carmona L."/>
            <person name="Wisniewski M."/>
            <person name="Droby S."/>
            <person name="Gonzalez-Candelas L."/>
            <person name="Gabaldon T."/>
        </authorList>
    </citation>
    <scope>NUCLEOTIDE SEQUENCE [LARGE SCALE GENOMIC DNA]</scope>
    <source>
        <strain evidence="1 2">PHI-1</strain>
    </source>
</reference>
<dbReference type="Proteomes" id="UP000030104">
    <property type="component" value="Unassembled WGS sequence"/>
</dbReference>
<gene>
    <name evidence="1" type="ORF">PITC_079700</name>
</gene>
<dbReference type="PhylomeDB" id="A0A0A2KI36"/>
<protein>
    <submittedName>
        <fullName evidence="1">Uncharacterized protein</fullName>
    </submittedName>
</protein>
<proteinExistence type="predicted"/>